<dbReference type="Pfam" id="PF00211">
    <property type="entry name" value="Guanylate_cyc"/>
    <property type="match status" value="1"/>
</dbReference>
<evidence type="ECO:0000313" key="3">
    <source>
        <dbReference type="EMBL" id="WRQ87490.1"/>
    </source>
</evidence>
<feature type="transmembrane region" description="Helical" evidence="1">
    <location>
        <begin position="413"/>
        <end position="436"/>
    </location>
</feature>
<dbReference type="EC" id="4.6.1.-" evidence="3"/>
<dbReference type="InterPro" id="IPR050697">
    <property type="entry name" value="Adenylyl/Guanylyl_Cyclase_3/4"/>
</dbReference>
<dbReference type="SMART" id="SM00044">
    <property type="entry name" value="CYCc"/>
    <property type="match status" value="1"/>
</dbReference>
<dbReference type="InterPro" id="IPR001054">
    <property type="entry name" value="A/G_cyclase"/>
</dbReference>
<keyword evidence="4" id="KW-1185">Reference proteome</keyword>
<keyword evidence="3" id="KW-0456">Lyase</keyword>
<keyword evidence="1" id="KW-0812">Transmembrane</keyword>
<evidence type="ECO:0000256" key="1">
    <source>
        <dbReference type="SAM" id="Phobius"/>
    </source>
</evidence>
<dbReference type="Gene3D" id="3.30.70.1230">
    <property type="entry name" value="Nucleotide cyclase"/>
    <property type="match status" value="1"/>
</dbReference>
<dbReference type="Pfam" id="PF05226">
    <property type="entry name" value="CHASE2"/>
    <property type="match status" value="1"/>
</dbReference>
<reference evidence="3 4" key="1">
    <citation type="submission" date="2021-08" db="EMBL/GenBank/DDBJ databases">
        <authorList>
            <person name="Zhang D."/>
            <person name="Zhang A."/>
            <person name="Wang L."/>
        </authorList>
    </citation>
    <scope>NUCLEOTIDE SEQUENCE [LARGE SCALE GENOMIC DNA]</scope>
    <source>
        <strain evidence="3 4">WL0086</strain>
    </source>
</reference>
<accession>A0ABZ1C770</accession>
<dbReference type="GO" id="GO:0016829">
    <property type="term" value="F:lyase activity"/>
    <property type="evidence" value="ECO:0007669"/>
    <property type="project" value="UniProtKB-KW"/>
</dbReference>
<feature type="transmembrane region" description="Helical" evidence="1">
    <location>
        <begin position="387"/>
        <end position="407"/>
    </location>
</feature>
<proteinExistence type="predicted"/>
<name>A0ABZ1C770_9BACT</name>
<dbReference type="CDD" id="cd07302">
    <property type="entry name" value="CHD"/>
    <property type="match status" value="1"/>
</dbReference>
<evidence type="ECO:0000313" key="4">
    <source>
        <dbReference type="Proteomes" id="UP000738431"/>
    </source>
</evidence>
<dbReference type="EMBL" id="CP139781">
    <property type="protein sequence ID" value="WRQ87490.1"/>
    <property type="molecule type" value="Genomic_DNA"/>
</dbReference>
<feature type="transmembrane region" description="Helical" evidence="1">
    <location>
        <begin position="361"/>
        <end position="380"/>
    </location>
</feature>
<dbReference type="InterPro" id="IPR029787">
    <property type="entry name" value="Nucleotide_cyclase"/>
</dbReference>
<feature type="domain" description="Guanylate cyclase" evidence="2">
    <location>
        <begin position="478"/>
        <end position="616"/>
    </location>
</feature>
<dbReference type="RefSeq" id="WP_221030346.1">
    <property type="nucleotide sequence ID" value="NZ_CP139781.1"/>
</dbReference>
<sequence>MSSARVKTLWVILALLPVPVLWCFLFESGSLNRARDWSMDLRYRIRGPVTTEAKVVYVDIDSLSMSKIGNFPWSRAYLAKVARTLIEEAGVKVVGVDLVLSDAGLAESADINYIVQGNRELAAYLWNDPPVVLASSFSAQVSTDINGNLIYRQLPRVAGELPPIHEIEGPEVPAIRVVPGQPPYSPGSTGLIDTEDRGVRRVPLWAPTDVRTYYHLSVEMLRRYWDLDIDGVRVDGDRLLFVRPDGEVLRSVPMLRGQMLELNWFSKWDSPDHNPRISFYDVYAYASALETDDPEVVATGEAFFAQEQFKDALVLIGPVDPLLQDLATTPLDENAVPKVGVHGNALKTILAEKYIRRLDTWQIYVVVVLFSVLVATLAIWGGHRSALARLVAVLLVLGYVGLSLWLFGSQHLVLPLVTPVGSALSMTFLAIGWQVVQEQKAKGRIKGMFGTYLAPTVVESMINSGKDPELGGHDAEITPYFSDIQSFSSFSEVLTSSQLGELLNEYLTACTDIIQAEGGTLDKYIGDAVVAMFGAPVDLADHAYKACLTALLVQQRLDELRAKWTAEGDKWPDMVHRMRTRIGLNTGKCMIGNMGSRTRFNYTMMGDNVNLAARMESGAKAWGAFTMVADTTRVACEQHGGDRIVFRRLGRITVQGRSQPVPIHEVTGLREQVSDRTLECLALFDQGLEKYYARDWEGAAALFKRSAELEPLIPGQAPGVKANPSLVYQKIVAETAAKPPPPDWDGVYHMTSK</sequence>
<evidence type="ECO:0000259" key="2">
    <source>
        <dbReference type="PROSITE" id="PS50125"/>
    </source>
</evidence>
<dbReference type="PANTHER" id="PTHR43081:SF1">
    <property type="entry name" value="ADENYLATE CYCLASE, TERMINAL-DIFFERENTIATION SPECIFIC"/>
    <property type="match status" value="1"/>
</dbReference>
<organism evidence="3 4">
    <name type="scientific">Actomonas aquatica</name>
    <dbReference type="NCBI Taxonomy" id="2866162"/>
    <lineage>
        <taxon>Bacteria</taxon>
        <taxon>Pseudomonadati</taxon>
        <taxon>Verrucomicrobiota</taxon>
        <taxon>Opitutia</taxon>
        <taxon>Opitutales</taxon>
        <taxon>Opitutaceae</taxon>
        <taxon>Actomonas</taxon>
    </lineage>
</organism>
<dbReference type="PROSITE" id="PS50125">
    <property type="entry name" value="GUANYLATE_CYCLASE_2"/>
    <property type="match status" value="1"/>
</dbReference>
<dbReference type="Proteomes" id="UP000738431">
    <property type="component" value="Chromosome"/>
</dbReference>
<dbReference type="InterPro" id="IPR007890">
    <property type="entry name" value="CHASE2"/>
</dbReference>
<dbReference type="PANTHER" id="PTHR43081">
    <property type="entry name" value="ADENYLATE CYCLASE, TERMINAL-DIFFERENTIATION SPECIFIC-RELATED"/>
    <property type="match status" value="1"/>
</dbReference>
<dbReference type="SMART" id="SM01080">
    <property type="entry name" value="CHASE2"/>
    <property type="match status" value="1"/>
</dbReference>
<reference evidence="3 4" key="2">
    <citation type="submission" date="2023-12" db="EMBL/GenBank/DDBJ databases">
        <title>Description of an unclassified Opitutus bacterium of Verrucomicrobiota.</title>
        <authorList>
            <person name="Zhang D.-F."/>
        </authorList>
    </citation>
    <scope>NUCLEOTIDE SEQUENCE [LARGE SCALE GENOMIC DNA]</scope>
    <source>
        <strain evidence="3 4">WL0086</strain>
    </source>
</reference>
<keyword evidence="1" id="KW-1133">Transmembrane helix</keyword>
<protein>
    <submittedName>
        <fullName evidence="3">Adenylate/guanylate cyclase domain-containing protein</fullName>
        <ecNumber evidence="3">4.6.1.-</ecNumber>
    </submittedName>
</protein>
<dbReference type="SUPFAM" id="SSF55073">
    <property type="entry name" value="Nucleotide cyclase"/>
    <property type="match status" value="1"/>
</dbReference>
<keyword evidence="1" id="KW-0472">Membrane</keyword>
<gene>
    <name evidence="3" type="ORF">K1X11_021965</name>
</gene>